<evidence type="ECO:0000313" key="3">
    <source>
        <dbReference type="Proteomes" id="UP000630887"/>
    </source>
</evidence>
<organism evidence="2 3">
    <name type="scientific">Catellatospora coxensis</name>
    <dbReference type="NCBI Taxonomy" id="310354"/>
    <lineage>
        <taxon>Bacteria</taxon>
        <taxon>Bacillati</taxon>
        <taxon>Actinomycetota</taxon>
        <taxon>Actinomycetes</taxon>
        <taxon>Micromonosporales</taxon>
        <taxon>Micromonosporaceae</taxon>
        <taxon>Catellatospora</taxon>
    </lineage>
</organism>
<evidence type="ECO:0000256" key="1">
    <source>
        <dbReference type="SAM" id="Phobius"/>
    </source>
</evidence>
<gene>
    <name evidence="2" type="ORF">Cco03nite_03780</name>
</gene>
<dbReference type="AlphaFoldDB" id="A0A8J3P4C5"/>
<dbReference type="EMBL" id="BONI01000002">
    <property type="protein sequence ID" value="GIG03678.1"/>
    <property type="molecule type" value="Genomic_DNA"/>
</dbReference>
<dbReference type="RefSeq" id="WP_203688148.1">
    <property type="nucleotide sequence ID" value="NZ_BAAALC010000001.1"/>
</dbReference>
<keyword evidence="3" id="KW-1185">Reference proteome</keyword>
<proteinExistence type="predicted"/>
<sequence length="127" mass="13391">MNHPRSGAIEALLVVITVCLLLAAGVSGIGVAIVAIAVFLAVQFLRARGGSGRAPKASEWIAFLARLVVTLAALVAFVIAGMWLMNSSENFQILVLLVLFYVTVTPRLRRLFGSPAESSAGKLIGDK</sequence>
<protein>
    <submittedName>
        <fullName evidence="2">Uncharacterized protein</fullName>
    </submittedName>
</protein>
<feature type="transmembrane region" description="Helical" evidence="1">
    <location>
        <begin position="63"/>
        <end position="85"/>
    </location>
</feature>
<keyword evidence="1" id="KW-0812">Transmembrane</keyword>
<reference evidence="2 3" key="1">
    <citation type="submission" date="2021-01" db="EMBL/GenBank/DDBJ databases">
        <title>Whole genome shotgun sequence of Catellatospora coxensis NBRC 107359.</title>
        <authorList>
            <person name="Komaki H."/>
            <person name="Tamura T."/>
        </authorList>
    </citation>
    <scope>NUCLEOTIDE SEQUENCE [LARGE SCALE GENOMIC DNA]</scope>
    <source>
        <strain evidence="2 3">NBRC 107359</strain>
    </source>
</reference>
<evidence type="ECO:0000313" key="2">
    <source>
        <dbReference type="EMBL" id="GIG03678.1"/>
    </source>
</evidence>
<feature type="transmembrane region" description="Helical" evidence="1">
    <location>
        <begin position="91"/>
        <end position="108"/>
    </location>
</feature>
<feature type="transmembrane region" description="Helical" evidence="1">
    <location>
        <begin position="12"/>
        <end position="42"/>
    </location>
</feature>
<keyword evidence="1" id="KW-1133">Transmembrane helix</keyword>
<keyword evidence="1" id="KW-0472">Membrane</keyword>
<name>A0A8J3P4C5_9ACTN</name>
<accession>A0A8J3P4C5</accession>
<dbReference type="Proteomes" id="UP000630887">
    <property type="component" value="Unassembled WGS sequence"/>
</dbReference>
<comment type="caution">
    <text evidence="2">The sequence shown here is derived from an EMBL/GenBank/DDBJ whole genome shotgun (WGS) entry which is preliminary data.</text>
</comment>